<evidence type="ECO:0000313" key="2">
    <source>
        <dbReference type="Proteomes" id="UP000682100"/>
    </source>
</evidence>
<dbReference type="RefSeq" id="YP_010771487.1">
    <property type="nucleotide sequence ID" value="NC_074297.1"/>
</dbReference>
<sequence length="119" mass="12526">MALSDPQVVTLSGSAVSLARTDLAKNKGSFISSTGEVEMTISSTFNAKSGASTMVRIDHKKPIVDPLTNVSRITTASVWLVCRRPDNGTWTTVELADLAKALGAFVATSAYPRVLVGEA</sequence>
<dbReference type="KEGG" id="vg:80399886"/>
<accession>A0A8S5L0R1</accession>
<gene>
    <name evidence="1" type="primary">SRR6960802_3_3</name>
</gene>
<keyword evidence="1" id="KW-0946">Virion</keyword>
<keyword evidence="1" id="KW-0167">Capsid protein</keyword>
<dbReference type="GeneID" id="80399886"/>
<organism evidence="1 2">
    <name type="scientific">ssRNA phage SRR6960802_3</name>
    <dbReference type="NCBI Taxonomy" id="2786609"/>
    <lineage>
        <taxon>Viruses</taxon>
        <taxon>Riboviria</taxon>
        <taxon>Orthornavirae</taxon>
        <taxon>Lenarviricota</taxon>
        <taxon>Leviviricetes</taxon>
        <taxon>Timlovirales</taxon>
        <taxon>Steitzviridae</taxon>
        <taxon>Gahmegovirus</taxon>
        <taxon>Gahmegovirus lutivicinum</taxon>
    </lineage>
</organism>
<dbReference type="GO" id="GO:0019028">
    <property type="term" value="C:viral capsid"/>
    <property type="evidence" value="ECO:0007669"/>
    <property type="project" value="UniProtKB-KW"/>
</dbReference>
<protein>
    <submittedName>
        <fullName evidence="1">Coat protein</fullName>
    </submittedName>
</protein>
<evidence type="ECO:0000313" key="1">
    <source>
        <dbReference type="EMBL" id="DAD51051.1"/>
    </source>
</evidence>
<name>A0A8S5L0R1_9VIRU</name>
<reference evidence="1" key="1">
    <citation type="submission" date="2020-09" db="EMBL/GenBank/DDBJ databases">
        <title>Leviviricetes taxonomy.</title>
        <authorList>
            <person name="Stockdale S.R."/>
            <person name="Callanan J."/>
            <person name="Adriaenssens E.M."/>
            <person name="Kuhn J.H."/>
            <person name="Rumnieks J."/>
            <person name="Shkoporov A."/>
            <person name="Draper L.A."/>
            <person name="Ross P."/>
            <person name="Hill C."/>
        </authorList>
    </citation>
    <scope>NUCLEOTIDE SEQUENCE</scope>
</reference>
<dbReference type="EMBL" id="BK013704">
    <property type="protein sequence ID" value="DAD51051.1"/>
    <property type="molecule type" value="Genomic_RNA"/>
</dbReference>
<dbReference type="Proteomes" id="UP000682100">
    <property type="component" value="Segment"/>
</dbReference>
<keyword evidence="2" id="KW-1185">Reference proteome</keyword>
<proteinExistence type="predicted"/>